<accession>A0A6I6EJA7</accession>
<keyword evidence="2" id="KW-1185">Reference proteome</keyword>
<dbReference type="AlphaFoldDB" id="A0A6I6EJA7"/>
<name>A0A6I6EJA7_9CLOT</name>
<gene>
    <name evidence="1" type="ORF">GOM49_01055</name>
</gene>
<evidence type="ECO:0000313" key="2">
    <source>
        <dbReference type="Proteomes" id="UP000422764"/>
    </source>
</evidence>
<reference evidence="1 2" key="1">
    <citation type="submission" date="2019-12" db="EMBL/GenBank/DDBJ databases">
        <title>Genome sequenceing of Clostridium bovifaecis.</title>
        <authorList>
            <person name="Yao Y."/>
        </authorList>
    </citation>
    <scope>NUCLEOTIDE SEQUENCE [LARGE SCALE GENOMIC DNA]</scope>
    <source>
        <strain evidence="1 2">BXX</strain>
    </source>
</reference>
<proteinExistence type="predicted"/>
<evidence type="ECO:0008006" key="3">
    <source>
        <dbReference type="Google" id="ProtNLM"/>
    </source>
</evidence>
<evidence type="ECO:0000313" key="1">
    <source>
        <dbReference type="EMBL" id="QGU93902.1"/>
    </source>
</evidence>
<protein>
    <recommendedName>
        <fullName evidence="3">PsbP C-terminal domain-containing protein</fullName>
    </recommendedName>
</protein>
<dbReference type="EMBL" id="CP046522">
    <property type="protein sequence ID" value="QGU93902.1"/>
    <property type="molecule type" value="Genomic_DNA"/>
</dbReference>
<sequence length="195" mass="22940">MKIIIMNRRKLQVFLILMVLMAILFGVGEMLKGQLKSVSFMQNNIKALKTFEALDGSISYKLPSEWTTDIKSFPGNQIIYHNDFTSKDLLINGFVQVWDEQEDLKEFLDISKKVSEGQNKIKNYKITNIKVDNKEGYLVKYNMNSRDIDYTAYEYFIKYKKGFIRFSFFTKSKDFKEYMKALYDSIVKTVEVKEA</sequence>
<organism evidence="1 2">
    <name type="scientific">Clostridium bovifaecis</name>
    <dbReference type="NCBI Taxonomy" id="2184719"/>
    <lineage>
        <taxon>Bacteria</taxon>
        <taxon>Bacillati</taxon>
        <taxon>Bacillota</taxon>
        <taxon>Clostridia</taxon>
        <taxon>Eubacteriales</taxon>
        <taxon>Clostridiaceae</taxon>
        <taxon>Clostridium</taxon>
    </lineage>
</organism>
<dbReference type="Proteomes" id="UP000422764">
    <property type="component" value="Chromosome"/>
</dbReference>